<organism evidence="4 5">
    <name type="scientific">Gymnopus androsaceus JB14</name>
    <dbReference type="NCBI Taxonomy" id="1447944"/>
    <lineage>
        <taxon>Eukaryota</taxon>
        <taxon>Fungi</taxon>
        <taxon>Dikarya</taxon>
        <taxon>Basidiomycota</taxon>
        <taxon>Agaricomycotina</taxon>
        <taxon>Agaricomycetes</taxon>
        <taxon>Agaricomycetidae</taxon>
        <taxon>Agaricales</taxon>
        <taxon>Marasmiineae</taxon>
        <taxon>Omphalotaceae</taxon>
        <taxon>Gymnopus</taxon>
    </lineage>
</organism>
<evidence type="ECO:0000313" key="5">
    <source>
        <dbReference type="Proteomes" id="UP000799118"/>
    </source>
</evidence>
<keyword evidence="1" id="KW-0285">Flavoprotein</keyword>
<keyword evidence="2" id="KW-0288">FMN</keyword>
<keyword evidence="4" id="KW-0223">Dioxygenase</keyword>
<evidence type="ECO:0000313" key="4">
    <source>
        <dbReference type="EMBL" id="KAE9396591.1"/>
    </source>
</evidence>
<proteinExistence type="predicted"/>
<dbReference type="InterPro" id="IPR004136">
    <property type="entry name" value="NMO"/>
</dbReference>
<keyword evidence="5" id="KW-1185">Reference proteome</keyword>
<dbReference type="Pfam" id="PF03060">
    <property type="entry name" value="NMO"/>
    <property type="match status" value="1"/>
</dbReference>
<dbReference type="GO" id="GO:0051213">
    <property type="term" value="F:dioxygenase activity"/>
    <property type="evidence" value="ECO:0007669"/>
    <property type="project" value="UniProtKB-KW"/>
</dbReference>
<keyword evidence="3" id="KW-0560">Oxidoreductase</keyword>
<evidence type="ECO:0000256" key="1">
    <source>
        <dbReference type="ARBA" id="ARBA00022630"/>
    </source>
</evidence>
<name>A0A6A4HFS4_9AGAR</name>
<dbReference type="EMBL" id="ML769511">
    <property type="protein sequence ID" value="KAE9396591.1"/>
    <property type="molecule type" value="Genomic_DNA"/>
</dbReference>
<dbReference type="GO" id="GO:0018580">
    <property type="term" value="F:nitronate monooxygenase activity"/>
    <property type="evidence" value="ECO:0007669"/>
    <property type="project" value="InterPro"/>
</dbReference>
<dbReference type="CDD" id="cd04730">
    <property type="entry name" value="NPD_like"/>
    <property type="match status" value="1"/>
</dbReference>
<dbReference type="Gene3D" id="3.20.20.70">
    <property type="entry name" value="Aldolase class I"/>
    <property type="match status" value="1"/>
</dbReference>
<dbReference type="OrthoDB" id="2349068at2759"/>
<evidence type="ECO:0000256" key="2">
    <source>
        <dbReference type="ARBA" id="ARBA00022643"/>
    </source>
</evidence>
<reference evidence="4" key="1">
    <citation type="journal article" date="2019" name="Environ. Microbiol.">
        <title>Fungal ecological strategies reflected in gene transcription - a case study of two litter decomposers.</title>
        <authorList>
            <person name="Barbi F."/>
            <person name="Kohler A."/>
            <person name="Barry K."/>
            <person name="Baskaran P."/>
            <person name="Daum C."/>
            <person name="Fauchery L."/>
            <person name="Ihrmark K."/>
            <person name="Kuo A."/>
            <person name="LaButti K."/>
            <person name="Lipzen A."/>
            <person name="Morin E."/>
            <person name="Grigoriev I.V."/>
            <person name="Henrissat B."/>
            <person name="Lindahl B."/>
            <person name="Martin F."/>
        </authorList>
    </citation>
    <scope>NUCLEOTIDE SEQUENCE</scope>
    <source>
        <strain evidence="4">JB14</strain>
    </source>
</reference>
<accession>A0A6A4HFS4</accession>
<evidence type="ECO:0000256" key="3">
    <source>
        <dbReference type="ARBA" id="ARBA00023002"/>
    </source>
</evidence>
<gene>
    <name evidence="4" type="ORF">BT96DRAFT_884641</name>
</gene>
<dbReference type="Proteomes" id="UP000799118">
    <property type="component" value="Unassembled WGS sequence"/>
</dbReference>
<dbReference type="AlphaFoldDB" id="A0A6A4HFS4"/>
<dbReference type="InterPro" id="IPR013785">
    <property type="entry name" value="Aldolase_TIM"/>
</dbReference>
<protein>
    <submittedName>
        <fullName evidence="4">2-nitropropane dioxygenase</fullName>
    </submittedName>
</protein>
<dbReference type="SUPFAM" id="SSF51412">
    <property type="entry name" value="Inosine monophosphate dehydrogenase (IMPDH)"/>
    <property type="match status" value="1"/>
</dbReference>
<sequence length="350" mass="37267">MTPMSTKLTRLLGLKTPMVSAPMYYASTPAMAAAATRAGGFGFIAAGFTESQVLIDELSTIRSILKTPADDPIPAGVGFLGWILDTTESSPDPRLPAVLAQRPRAIWFAFGTHLGKYVAQVRAYDAGRSPGEDHKTIIFVIVNSVDEALRASNEWAVDVLVAQGIEAGGHGKGDAPSLLTLLPSILTAIPSGPNRPVILAAGGISTGPQIASLLTMGADGIVLGSRLLCTPECMYSDKSKQVILNSTFTATMRSGVFDEVNRTAFWPEGINGRAIVNDIMKDARSGISLEERLKRYDQGLANGESNRLVIWAGEGVCFVNDRKSTEDIIHQLDEEAVVALRNVAGILESN</sequence>
<dbReference type="PANTHER" id="PTHR32332">
    <property type="entry name" value="2-NITROPROPANE DIOXYGENASE"/>
    <property type="match status" value="1"/>
</dbReference>
<dbReference type="PANTHER" id="PTHR32332:SF20">
    <property type="entry name" value="2-NITROPROPANE DIOXYGENASE-LIKE PROTEIN"/>
    <property type="match status" value="1"/>
</dbReference>